<dbReference type="Gene3D" id="1.20.920.10">
    <property type="entry name" value="Bromodomain-like"/>
    <property type="match status" value="1"/>
</dbReference>
<proteinExistence type="predicted"/>
<dbReference type="SMART" id="SM00297">
    <property type="entry name" value="BROMO"/>
    <property type="match status" value="1"/>
</dbReference>
<evidence type="ECO:0000313" key="4">
    <source>
        <dbReference type="EMBL" id="EAY13825.1"/>
    </source>
</evidence>
<dbReference type="PRINTS" id="PR00503">
    <property type="entry name" value="BROMODOMAIN"/>
</dbReference>
<evidence type="ECO:0000256" key="1">
    <source>
        <dbReference type="ARBA" id="ARBA00023117"/>
    </source>
</evidence>
<protein>
    <submittedName>
        <fullName evidence="4">Bromodomain containing protein</fullName>
    </submittedName>
</protein>
<evidence type="ECO:0000256" key="2">
    <source>
        <dbReference type="PROSITE-ProRule" id="PRU00035"/>
    </source>
</evidence>
<dbReference type="Pfam" id="PF00439">
    <property type="entry name" value="Bromodomain"/>
    <property type="match status" value="1"/>
</dbReference>
<name>A2E0E5_TRIV3</name>
<dbReference type="InterPro" id="IPR036427">
    <property type="entry name" value="Bromodomain-like_sf"/>
</dbReference>
<sequence length="147" mass="17053">MSFTEVQRLKCIEIIDNLLKHPISAMFAKPVDAIADGVPDYYDVIKNPSDFSTVRNKLVTSQYKSLNEFKKDVNLIWENAILYNSKQSFMALIADELSRQFQRQLWQLESPPTEQWINDFLKARLIICKLFRNPPNGLANYSFSACK</sequence>
<dbReference type="CDD" id="cd04369">
    <property type="entry name" value="Bromodomain"/>
    <property type="match status" value="1"/>
</dbReference>
<dbReference type="EMBL" id="DS113279">
    <property type="protein sequence ID" value="EAY13825.1"/>
    <property type="molecule type" value="Genomic_DNA"/>
</dbReference>
<gene>
    <name evidence="4" type="ORF">TVAG_043850</name>
</gene>
<dbReference type="RefSeq" id="XP_001326048.1">
    <property type="nucleotide sequence ID" value="XM_001326013.1"/>
</dbReference>
<keyword evidence="5" id="KW-1185">Reference proteome</keyword>
<dbReference type="OMA" id="ISRCHAK"/>
<keyword evidence="1 2" id="KW-0103">Bromodomain</keyword>
<feature type="domain" description="Bromo" evidence="3">
    <location>
        <begin position="19"/>
        <end position="91"/>
    </location>
</feature>
<evidence type="ECO:0000259" key="3">
    <source>
        <dbReference type="PROSITE" id="PS50014"/>
    </source>
</evidence>
<dbReference type="InParanoid" id="A2E0E5"/>
<evidence type="ECO:0000313" key="5">
    <source>
        <dbReference type="Proteomes" id="UP000001542"/>
    </source>
</evidence>
<dbReference type="OrthoDB" id="21449at2759"/>
<dbReference type="AlphaFoldDB" id="A2E0E5"/>
<dbReference type="VEuPathDB" id="TrichDB:TVAG_043850"/>
<accession>A2E0E5</accession>
<reference evidence="4" key="1">
    <citation type="submission" date="2006-10" db="EMBL/GenBank/DDBJ databases">
        <authorList>
            <person name="Amadeo P."/>
            <person name="Zhao Q."/>
            <person name="Wortman J."/>
            <person name="Fraser-Liggett C."/>
            <person name="Carlton J."/>
        </authorList>
    </citation>
    <scope>NUCLEOTIDE SEQUENCE</scope>
    <source>
        <strain evidence="4">G3</strain>
    </source>
</reference>
<dbReference type="KEGG" id="tva:4771806"/>
<dbReference type="SMR" id="A2E0E5"/>
<dbReference type="InterPro" id="IPR001487">
    <property type="entry name" value="Bromodomain"/>
</dbReference>
<dbReference type="PANTHER" id="PTHR45926">
    <property type="entry name" value="OSJNBA0053K19.4 PROTEIN"/>
    <property type="match status" value="1"/>
</dbReference>
<organism evidence="4 5">
    <name type="scientific">Trichomonas vaginalis (strain ATCC PRA-98 / G3)</name>
    <dbReference type="NCBI Taxonomy" id="412133"/>
    <lineage>
        <taxon>Eukaryota</taxon>
        <taxon>Metamonada</taxon>
        <taxon>Parabasalia</taxon>
        <taxon>Trichomonadida</taxon>
        <taxon>Trichomonadidae</taxon>
        <taxon>Trichomonas</taxon>
    </lineage>
</organism>
<dbReference type="eggNOG" id="KOG1778">
    <property type="taxonomic scope" value="Eukaryota"/>
</dbReference>
<dbReference type="PROSITE" id="PS50014">
    <property type="entry name" value="BROMODOMAIN_2"/>
    <property type="match status" value="1"/>
</dbReference>
<reference evidence="4" key="2">
    <citation type="journal article" date="2007" name="Science">
        <title>Draft genome sequence of the sexually transmitted pathogen Trichomonas vaginalis.</title>
        <authorList>
            <person name="Carlton J.M."/>
            <person name="Hirt R.P."/>
            <person name="Silva J.C."/>
            <person name="Delcher A.L."/>
            <person name="Schatz M."/>
            <person name="Zhao Q."/>
            <person name="Wortman J.R."/>
            <person name="Bidwell S.L."/>
            <person name="Alsmark U.C.M."/>
            <person name="Besteiro S."/>
            <person name="Sicheritz-Ponten T."/>
            <person name="Noel C.J."/>
            <person name="Dacks J.B."/>
            <person name="Foster P.G."/>
            <person name="Simillion C."/>
            <person name="Van de Peer Y."/>
            <person name="Miranda-Saavedra D."/>
            <person name="Barton G.J."/>
            <person name="Westrop G.D."/>
            <person name="Mueller S."/>
            <person name="Dessi D."/>
            <person name="Fiori P.L."/>
            <person name="Ren Q."/>
            <person name="Paulsen I."/>
            <person name="Zhang H."/>
            <person name="Bastida-Corcuera F.D."/>
            <person name="Simoes-Barbosa A."/>
            <person name="Brown M.T."/>
            <person name="Hayes R.D."/>
            <person name="Mukherjee M."/>
            <person name="Okumura C.Y."/>
            <person name="Schneider R."/>
            <person name="Smith A.J."/>
            <person name="Vanacova S."/>
            <person name="Villalvazo M."/>
            <person name="Haas B.J."/>
            <person name="Pertea M."/>
            <person name="Feldblyum T.V."/>
            <person name="Utterback T.R."/>
            <person name="Shu C.L."/>
            <person name="Osoegawa K."/>
            <person name="de Jong P.J."/>
            <person name="Hrdy I."/>
            <person name="Horvathova L."/>
            <person name="Zubacova Z."/>
            <person name="Dolezal P."/>
            <person name="Malik S.B."/>
            <person name="Logsdon J.M. Jr."/>
            <person name="Henze K."/>
            <person name="Gupta A."/>
            <person name="Wang C.C."/>
            <person name="Dunne R.L."/>
            <person name="Upcroft J.A."/>
            <person name="Upcroft P."/>
            <person name="White O."/>
            <person name="Salzberg S.L."/>
            <person name="Tang P."/>
            <person name="Chiu C.-H."/>
            <person name="Lee Y.-S."/>
            <person name="Embley T.M."/>
            <person name="Coombs G.H."/>
            <person name="Mottram J.C."/>
            <person name="Tachezy J."/>
            <person name="Fraser-Liggett C.M."/>
            <person name="Johnson P.J."/>
        </authorList>
    </citation>
    <scope>NUCLEOTIDE SEQUENCE [LARGE SCALE GENOMIC DNA]</scope>
    <source>
        <strain evidence="4">G3</strain>
    </source>
</reference>
<dbReference type="SUPFAM" id="SSF47370">
    <property type="entry name" value="Bromodomain"/>
    <property type="match status" value="1"/>
</dbReference>
<dbReference type="Proteomes" id="UP000001542">
    <property type="component" value="Unassembled WGS sequence"/>
</dbReference>
<dbReference type="VEuPathDB" id="TrichDB:TVAGG3_0540900"/>